<feature type="signal peptide" evidence="1">
    <location>
        <begin position="1"/>
        <end position="23"/>
    </location>
</feature>
<name>A0A2U8VZH0_9HYPH</name>
<protein>
    <recommendedName>
        <fullName evidence="4">17 kDa surface antigen</fullName>
    </recommendedName>
</protein>
<dbReference type="AlphaFoldDB" id="A0A2U8VZH0"/>
<evidence type="ECO:0008006" key="4">
    <source>
        <dbReference type="Google" id="ProtNLM"/>
    </source>
</evidence>
<dbReference type="Proteomes" id="UP000246058">
    <property type="component" value="Chromosome"/>
</dbReference>
<dbReference type="KEGG" id="meti:DK427_22540"/>
<organism evidence="2 3">
    <name type="scientific">Methylobacterium radiodurans</name>
    <dbReference type="NCBI Taxonomy" id="2202828"/>
    <lineage>
        <taxon>Bacteria</taxon>
        <taxon>Pseudomonadati</taxon>
        <taxon>Pseudomonadota</taxon>
        <taxon>Alphaproteobacteria</taxon>
        <taxon>Hyphomicrobiales</taxon>
        <taxon>Methylobacteriaceae</taxon>
        <taxon>Methylobacterium</taxon>
    </lineage>
</organism>
<accession>A0A2U8VZH0</accession>
<proteinExistence type="predicted"/>
<gene>
    <name evidence="2" type="ORF">DK427_22540</name>
</gene>
<keyword evidence="1" id="KW-0732">Signal</keyword>
<evidence type="ECO:0000313" key="3">
    <source>
        <dbReference type="Proteomes" id="UP000246058"/>
    </source>
</evidence>
<reference evidence="2 3" key="1">
    <citation type="submission" date="2018-05" db="EMBL/GenBank/DDBJ databases">
        <title>Complete Genome Sequence of Methylobacterium sp. 17Sr1-43.</title>
        <authorList>
            <person name="Srinivasan S."/>
        </authorList>
    </citation>
    <scope>NUCLEOTIDE SEQUENCE [LARGE SCALE GENOMIC DNA]</scope>
    <source>
        <strain evidence="2 3">17Sr1-43</strain>
    </source>
</reference>
<dbReference type="RefSeq" id="WP_109954327.1">
    <property type="nucleotide sequence ID" value="NZ_CP029551.1"/>
</dbReference>
<keyword evidence="3" id="KW-1185">Reference proteome</keyword>
<evidence type="ECO:0000313" key="2">
    <source>
        <dbReference type="EMBL" id="AWN39175.1"/>
    </source>
</evidence>
<dbReference type="EMBL" id="CP029551">
    <property type="protein sequence ID" value="AWN39175.1"/>
    <property type="molecule type" value="Genomic_DNA"/>
</dbReference>
<sequence>MQTRTAFLPLLAVGMALGFGATAAEAKGCLKGAVVGGVAGYAAGHGKAGAAAGCAIGHHEAGKKGRQPAQNGQPQAQ</sequence>
<evidence type="ECO:0000256" key="1">
    <source>
        <dbReference type="SAM" id="SignalP"/>
    </source>
</evidence>
<feature type="chain" id="PRO_5016091287" description="17 kDa surface antigen" evidence="1">
    <location>
        <begin position="24"/>
        <end position="77"/>
    </location>
</feature>